<evidence type="ECO:0000256" key="15">
    <source>
        <dbReference type="ARBA" id="ARBA00023134"/>
    </source>
</evidence>
<dbReference type="InterPro" id="IPR003203">
    <property type="entry name" value="CobU/CobP"/>
</dbReference>
<comment type="similarity">
    <text evidence="7">Belongs to the CobU/CobP family.</text>
</comment>
<dbReference type="SUPFAM" id="SSF52540">
    <property type="entry name" value="P-loop containing nucleoside triphosphate hydrolases"/>
    <property type="match status" value="1"/>
</dbReference>
<dbReference type="OrthoDB" id="9788370at2"/>
<feature type="region of interest" description="Disordered" evidence="20">
    <location>
        <begin position="34"/>
        <end position="57"/>
    </location>
</feature>
<evidence type="ECO:0000256" key="4">
    <source>
        <dbReference type="ARBA" id="ARBA00003889"/>
    </source>
</evidence>
<comment type="catalytic activity">
    <reaction evidence="3">
        <text>adenosylcob(III)inamide + GTP = adenosylcob(III)inamide phosphate + GDP + H(+)</text>
        <dbReference type="Rhea" id="RHEA:15765"/>
        <dbReference type="ChEBI" id="CHEBI:2480"/>
        <dbReference type="ChEBI" id="CHEBI:15378"/>
        <dbReference type="ChEBI" id="CHEBI:37565"/>
        <dbReference type="ChEBI" id="CHEBI:58189"/>
        <dbReference type="ChEBI" id="CHEBI:58502"/>
        <dbReference type="EC" id="2.7.1.156"/>
    </reaction>
</comment>
<dbReference type="PANTHER" id="PTHR34848:SF1">
    <property type="entry name" value="BIFUNCTIONAL ADENOSYLCOBALAMIN BIOSYNTHESIS PROTEIN COBU"/>
    <property type="match status" value="1"/>
</dbReference>
<comment type="function">
    <text evidence="4">Catalyzes ATP-dependent phosphorylation of adenosylcobinamide and addition of GMP to adenosylcobinamide phosphate.</text>
</comment>
<accession>A0A100W862</accession>
<feature type="active site" description="GMP-histidine intermediate" evidence="18">
    <location>
        <position position="52"/>
    </location>
</feature>
<evidence type="ECO:0000256" key="18">
    <source>
        <dbReference type="PIRSR" id="PIRSR006135-1"/>
    </source>
</evidence>
<reference evidence="22" key="2">
    <citation type="submission" date="2016-02" db="EMBL/GenBank/DDBJ databases">
        <title>Draft genome sequence of five rapidly growing Mycobacterium species.</title>
        <authorList>
            <person name="Katahira K."/>
            <person name="Gotou Y."/>
            <person name="Iida K."/>
            <person name="Ogura Y."/>
            <person name="Hayashi T."/>
        </authorList>
    </citation>
    <scope>NUCLEOTIDE SEQUENCE [LARGE SCALE GENOMIC DNA]</scope>
    <source>
        <strain evidence="22">JCM15298</strain>
    </source>
</reference>
<evidence type="ECO:0000256" key="1">
    <source>
        <dbReference type="ARBA" id="ARBA00000312"/>
    </source>
</evidence>
<dbReference type="Gene3D" id="3.40.50.300">
    <property type="entry name" value="P-loop containing nucleotide triphosphate hydrolases"/>
    <property type="match status" value="1"/>
</dbReference>
<evidence type="ECO:0000256" key="10">
    <source>
        <dbReference type="ARBA" id="ARBA00022573"/>
    </source>
</evidence>
<protein>
    <recommendedName>
        <fullName evidence="16">Adenosylcobinamide kinase</fullName>
        <ecNumber evidence="8">2.7.1.156</ecNumber>
        <ecNumber evidence="9">2.7.7.62</ecNumber>
    </recommendedName>
    <alternativeName>
        <fullName evidence="17">Adenosylcobinamide-phosphate guanylyltransferase</fullName>
    </alternativeName>
</protein>
<comment type="pathway">
    <text evidence="5">Cofactor biosynthesis; adenosylcobalamin biosynthesis; adenosylcobalamin from cob(II)yrinate a,c-diamide: step 6/7.</text>
</comment>
<dbReference type="Proteomes" id="UP000069443">
    <property type="component" value="Unassembled WGS sequence"/>
</dbReference>
<evidence type="ECO:0000256" key="12">
    <source>
        <dbReference type="ARBA" id="ARBA00022741"/>
    </source>
</evidence>
<comment type="caution">
    <text evidence="21">The sequence shown here is derived from an EMBL/GenBank/DDBJ whole genome shotgun (WGS) entry which is preliminary data.</text>
</comment>
<keyword evidence="12 19" id="KW-0547">Nucleotide-binding</keyword>
<feature type="binding site" evidence="19">
    <location>
        <position position="83"/>
    </location>
    <ligand>
        <name>GTP</name>
        <dbReference type="ChEBI" id="CHEBI:37565"/>
    </ligand>
</feature>
<dbReference type="EC" id="2.7.1.156" evidence="8"/>
<dbReference type="EC" id="2.7.7.62" evidence="9"/>
<evidence type="ECO:0000256" key="16">
    <source>
        <dbReference type="ARBA" id="ARBA00029570"/>
    </source>
</evidence>
<feature type="binding site" evidence="19">
    <location>
        <begin position="34"/>
        <end position="36"/>
    </location>
    <ligand>
        <name>GTP</name>
        <dbReference type="ChEBI" id="CHEBI:37565"/>
    </ligand>
</feature>
<organism evidence="21 22">
    <name type="scientific">Mycolicibacterium canariasense</name>
    <name type="common">Mycobacterium canariasense</name>
    <dbReference type="NCBI Taxonomy" id="228230"/>
    <lineage>
        <taxon>Bacteria</taxon>
        <taxon>Bacillati</taxon>
        <taxon>Actinomycetota</taxon>
        <taxon>Actinomycetes</taxon>
        <taxon>Mycobacteriales</taxon>
        <taxon>Mycobacteriaceae</taxon>
        <taxon>Mycolicibacterium</taxon>
    </lineage>
</organism>
<evidence type="ECO:0000256" key="13">
    <source>
        <dbReference type="ARBA" id="ARBA00022777"/>
    </source>
</evidence>
<dbReference type="RefSeq" id="WP_062654623.1">
    <property type="nucleotide sequence ID" value="NZ_BCSY01000009.1"/>
</dbReference>
<name>A0A100W862_MYCCR</name>
<evidence type="ECO:0000313" key="21">
    <source>
        <dbReference type="EMBL" id="GAS93294.1"/>
    </source>
</evidence>
<keyword evidence="10" id="KW-0169">Cobalamin biosynthesis</keyword>
<feature type="binding site" evidence="19">
    <location>
        <position position="64"/>
    </location>
    <ligand>
        <name>GTP</name>
        <dbReference type="ChEBI" id="CHEBI:37565"/>
    </ligand>
</feature>
<evidence type="ECO:0000256" key="20">
    <source>
        <dbReference type="SAM" id="MobiDB-lite"/>
    </source>
</evidence>
<evidence type="ECO:0000256" key="6">
    <source>
        <dbReference type="ARBA" id="ARBA00005159"/>
    </source>
</evidence>
<dbReference type="PANTHER" id="PTHR34848">
    <property type="match status" value="1"/>
</dbReference>
<dbReference type="GO" id="GO:0005524">
    <property type="term" value="F:ATP binding"/>
    <property type="evidence" value="ECO:0007669"/>
    <property type="project" value="UniProtKB-KW"/>
</dbReference>
<dbReference type="GO" id="GO:0009236">
    <property type="term" value="P:cobalamin biosynthetic process"/>
    <property type="evidence" value="ECO:0007669"/>
    <property type="project" value="UniProtKB-UniPathway"/>
</dbReference>
<evidence type="ECO:0000313" key="22">
    <source>
        <dbReference type="Proteomes" id="UP000069443"/>
    </source>
</evidence>
<reference evidence="22" key="1">
    <citation type="journal article" date="2016" name="Genome Announc.">
        <title>Draft Genome Sequences of Five Rapidly Growing Mycobacterium Species, M. thermoresistibile, M. fortuitum subsp. acetamidolyticum, M. canariasense, M. brisbanense, and M. novocastrense.</title>
        <authorList>
            <person name="Katahira K."/>
            <person name="Ogura Y."/>
            <person name="Gotoh Y."/>
            <person name="Hayashi T."/>
        </authorList>
    </citation>
    <scope>NUCLEOTIDE SEQUENCE [LARGE SCALE GENOMIC DNA]</scope>
    <source>
        <strain evidence="22">JCM15298</strain>
    </source>
</reference>
<evidence type="ECO:0000256" key="19">
    <source>
        <dbReference type="PIRSR" id="PIRSR006135-2"/>
    </source>
</evidence>
<evidence type="ECO:0000256" key="7">
    <source>
        <dbReference type="ARBA" id="ARBA00007490"/>
    </source>
</evidence>
<dbReference type="GO" id="GO:0005525">
    <property type="term" value="F:GTP binding"/>
    <property type="evidence" value="ECO:0007669"/>
    <property type="project" value="UniProtKB-KW"/>
</dbReference>
<dbReference type="PIRSF" id="PIRSF006135">
    <property type="entry name" value="CobU"/>
    <property type="match status" value="1"/>
</dbReference>
<keyword evidence="11" id="KW-0808">Transferase</keyword>
<comment type="pathway">
    <text evidence="6">Cofactor biosynthesis; adenosylcobalamin biosynthesis; adenosylcobalamin from cob(II)yrinate a,c-diamide: step 5/7.</text>
</comment>
<evidence type="ECO:0000256" key="9">
    <source>
        <dbReference type="ARBA" id="ARBA00012523"/>
    </source>
</evidence>
<dbReference type="GO" id="GO:0008820">
    <property type="term" value="F:cobinamide phosphate guanylyltransferase activity"/>
    <property type="evidence" value="ECO:0007669"/>
    <property type="project" value="UniProtKB-EC"/>
</dbReference>
<proteinExistence type="inferred from homology"/>
<comment type="catalytic activity">
    <reaction evidence="2">
        <text>adenosylcob(III)inamide phosphate + GTP + H(+) = adenosylcob(III)inamide-GDP + diphosphate</text>
        <dbReference type="Rhea" id="RHEA:22712"/>
        <dbReference type="ChEBI" id="CHEBI:15378"/>
        <dbReference type="ChEBI" id="CHEBI:33019"/>
        <dbReference type="ChEBI" id="CHEBI:37565"/>
        <dbReference type="ChEBI" id="CHEBI:58502"/>
        <dbReference type="ChEBI" id="CHEBI:60487"/>
        <dbReference type="EC" id="2.7.7.62"/>
    </reaction>
</comment>
<dbReference type="AlphaFoldDB" id="A0A100W862"/>
<dbReference type="InterPro" id="IPR027417">
    <property type="entry name" value="P-loop_NTPase"/>
</dbReference>
<evidence type="ECO:0000256" key="3">
    <source>
        <dbReference type="ARBA" id="ARBA00001522"/>
    </source>
</evidence>
<sequence>MRVLVLGGIRSGKSHWAEADIAADMSTAPVRYLATGSTDTGDPDWSRRVDAHRRRRPAQWSTVETADVAAALRADTRTATLVDDIGGWLTAAMDRREAWTGGSVHADVDELCAAVTGFDGKLTLVSPEVGLTVVPATAGGRLFADELGALNQRLAARCDRVVLVVAGQPLVVKETIR</sequence>
<evidence type="ECO:0000256" key="14">
    <source>
        <dbReference type="ARBA" id="ARBA00022840"/>
    </source>
</evidence>
<feature type="binding site" evidence="19">
    <location>
        <begin position="53"/>
        <end position="56"/>
    </location>
    <ligand>
        <name>GTP</name>
        <dbReference type="ChEBI" id="CHEBI:37565"/>
    </ligand>
</feature>
<dbReference type="Pfam" id="PF02283">
    <property type="entry name" value="CobU"/>
    <property type="match status" value="1"/>
</dbReference>
<dbReference type="CDD" id="cd00544">
    <property type="entry name" value="CobU"/>
    <property type="match status" value="1"/>
</dbReference>
<comment type="catalytic activity">
    <reaction evidence="1">
        <text>adenosylcob(III)inamide + ATP = adenosylcob(III)inamide phosphate + ADP + H(+)</text>
        <dbReference type="Rhea" id="RHEA:15769"/>
        <dbReference type="ChEBI" id="CHEBI:2480"/>
        <dbReference type="ChEBI" id="CHEBI:15378"/>
        <dbReference type="ChEBI" id="CHEBI:30616"/>
        <dbReference type="ChEBI" id="CHEBI:58502"/>
        <dbReference type="ChEBI" id="CHEBI:456216"/>
        <dbReference type="EC" id="2.7.1.156"/>
    </reaction>
</comment>
<keyword evidence="13 21" id="KW-0418">Kinase</keyword>
<keyword evidence="22" id="KW-1185">Reference proteome</keyword>
<gene>
    <name evidence="21" type="ORF">RMCC_0260</name>
</gene>
<dbReference type="EMBL" id="BCSY01000009">
    <property type="protein sequence ID" value="GAS93294.1"/>
    <property type="molecule type" value="Genomic_DNA"/>
</dbReference>
<evidence type="ECO:0000256" key="2">
    <source>
        <dbReference type="ARBA" id="ARBA00000711"/>
    </source>
</evidence>
<evidence type="ECO:0000256" key="5">
    <source>
        <dbReference type="ARBA" id="ARBA00004692"/>
    </source>
</evidence>
<dbReference type="GO" id="GO:0043752">
    <property type="term" value="F:adenosylcobinamide kinase activity"/>
    <property type="evidence" value="ECO:0007669"/>
    <property type="project" value="UniProtKB-EC"/>
</dbReference>
<evidence type="ECO:0000256" key="17">
    <source>
        <dbReference type="ARBA" id="ARBA00030571"/>
    </source>
</evidence>
<evidence type="ECO:0000256" key="8">
    <source>
        <dbReference type="ARBA" id="ARBA00012016"/>
    </source>
</evidence>
<feature type="binding site" evidence="19">
    <location>
        <begin position="7"/>
        <end position="14"/>
    </location>
    <ligand>
        <name>GTP</name>
        <dbReference type="ChEBI" id="CHEBI:37565"/>
    </ligand>
</feature>
<dbReference type="STRING" id="228230.RMCC_0260"/>
<evidence type="ECO:0000256" key="11">
    <source>
        <dbReference type="ARBA" id="ARBA00022679"/>
    </source>
</evidence>
<keyword evidence="15 19" id="KW-0342">GTP-binding</keyword>
<keyword evidence="14" id="KW-0067">ATP-binding</keyword>
<dbReference type="UniPathway" id="UPA00148">
    <property type="reaction ID" value="UER00236"/>
</dbReference>